<evidence type="ECO:0008006" key="4">
    <source>
        <dbReference type="Google" id="ProtNLM"/>
    </source>
</evidence>
<dbReference type="EMBL" id="JBHSPR010000001">
    <property type="protein sequence ID" value="MFC6014873.1"/>
    <property type="molecule type" value="Genomic_DNA"/>
</dbReference>
<dbReference type="Proteomes" id="UP001596203">
    <property type="component" value="Unassembled WGS sequence"/>
</dbReference>
<evidence type="ECO:0000313" key="3">
    <source>
        <dbReference type="Proteomes" id="UP001596203"/>
    </source>
</evidence>
<evidence type="ECO:0000256" key="1">
    <source>
        <dbReference type="SAM" id="SignalP"/>
    </source>
</evidence>
<feature type="signal peptide" evidence="1">
    <location>
        <begin position="1"/>
        <end position="23"/>
    </location>
</feature>
<keyword evidence="1" id="KW-0732">Signal</keyword>
<gene>
    <name evidence="2" type="ORF">ACFP2T_01500</name>
</gene>
<name>A0ABW1K317_9ACTN</name>
<comment type="caution">
    <text evidence="2">The sequence shown here is derived from an EMBL/GenBank/DDBJ whole genome shotgun (WGS) entry which is preliminary data.</text>
</comment>
<organism evidence="2 3">
    <name type="scientific">Plantactinospora solaniradicis</name>
    <dbReference type="NCBI Taxonomy" id="1723736"/>
    <lineage>
        <taxon>Bacteria</taxon>
        <taxon>Bacillati</taxon>
        <taxon>Actinomycetota</taxon>
        <taxon>Actinomycetes</taxon>
        <taxon>Micromonosporales</taxon>
        <taxon>Micromonosporaceae</taxon>
        <taxon>Plantactinospora</taxon>
    </lineage>
</organism>
<proteinExistence type="predicted"/>
<dbReference type="RefSeq" id="WP_377416413.1">
    <property type="nucleotide sequence ID" value="NZ_JBHSPR010000001.1"/>
</dbReference>
<protein>
    <recommendedName>
        <fullName evidence="4">Lipoprotein</fullName>
    </recommendedName>
</protein>
<accession>A0ABW1K317</accession>
<feature type="chain" id="PRO_5045653700" description="Lipoprotein" evidence="1">
    <location>
        <begin position="24"/>
        <end position="177"/>
    </location>
</feature>
<sequence>MTYRPFVVLAVLVVLAGGLPACSSGGADPSGASPKPSADAAQALEIARRFAQCARDHGYPDFPDPVIDGAKLTYGDWGPEVQEQSRAVGEVPECKAIQDQIRALGDADSAPSAADLERLKQFAQCLRDQGITGWPDPKTDGSFPIIGTPLQSEAKSDRTRAAMTACKQHWDRGFRVS</sequence>
<evidence type="ECO:0000313" key="2">
    <source>
        <dbReference type="EMBL" id="MFC6014873.1"/>
    </source>
</evidence>
<reference evidence="3" key="1">
    <citation type="journal article" date="2019" name="Int. J. Syst. Evol. Microbiol.">
        <title>The Global Catalogue of Microorganisms (GCM) 10K type strain sequencing project: providing services to taxonomists for standard genome sequencing and annotation.</title>
        <authorList>
            <consortium name="The Broad Institute Genomics Platform"/>
            <consortium name="The Broad Institute Genome Sequencing Center for Infectious Disease"/>
            <person name="Wu L."/>
            <person name="Ma J."/>
        </authorList>
    </citation>
    <scope>NUCLEOTIDE SEQUENCE [LARGE SCALE GENOMIC DNA]</scope>
    <source>
        <strain evidence="3">ZS-35-S2</strain>
    </source>
</reference>
<keyword evidence="3" id="KW-1185">Reference proteome</keyword>